<protein>
    <submittedName>
        <fullName evidence="2">p-hydroxybenzoic acid efflux pump subunit AaeB</fullName>
    </submittedName>
</protein>
<evidence type="ECO:0000313" key="3">
    <source>
        <dbReference type="Proteomes" id="UP001219518"/>
    </source>
</evidence>
<organism evidence="2 3">
    <name type="scientific">Frankliniella fusca</name>
    <dbReference type="NCBI Taxonomy" id="407009"/>
    <lineage>
        <taxon>Eukaryota</taxon>
        <taxon>Metazoa</taxon>
        <taxon>Ecdysozoa</taxon>
        <taxon>Arthropoda</taxon>
        <taxon>Hexapoda</taxon>
        <taxon>Insecta</taxon>
        <taxon>Pterygota</taxon>
        <taxon>Neoptera</taxon>
        <taxon>Paraneoptera</taxon>
        <taxon>Thysanoptera</taxon>
        <taxon>Terebrantia</taxon>
        <taxon>Thripoidea</taxon>
        <taxon>Thripidae</taxon>
        <taxon>Frankliniella</taxon>
    </lineage>
</organism>
<gene>
    <name evidence="2" type="ORF">KUF71_018536</name>
</gene>
<feature type="compositionally biased region" description="Basic and acidic residues" evidence="1">
    <location>
        <begin position="159"/>
        <end position="170"/>
    </location>
</feature>
<reference evidence="2" key="1">
    <citation type="submission" date="2021-07" db="EMBL/GenBank/DDBJ databases">
        <authorList>
            <person name="Catto M.A."/>
            <person name="Jacobson A."/>
            <person name="Kennedy G."/>
            <person name="Labadie P."/>
            <person name="Hunt B.G."/>
            <person name="Srinivasan R."/>
        </authorList>
    </citation>
    <scope>NUCLEOTIDE SEQUENCE</scope>
    <source>
        <strain evidence="2">PL_HMW_Pooled</strain>
        <tissue evidence="2">Head</tissue>
    </source>
</reference>
<dbReference type="Proteomes" id="UP001219518">
    <property type="component" value="Unassembled WGS sequence"/>
</dbReference>
<dbReference type="AlphaFoldDB" id="A0AAE1GQT2"/>
<feature type="region of interest" description="Disordered" evidence="1">
    <location>
        <begin position="20"/>
        <end position="45"/>
    </location>
</feature>
<evidence type="ECO:0000313" key="2">
    <source>
        <dbReference type="EMBL" id="KAK3907900.1"/>
    </source>
</evidence>
<proteinExistence type="predicted"/>
<keyword evidence="3" id="KW-1185">Reference proteome</keyword>
<comment type="caution">
    <text evidence="2">The sequence shown here is derived from an EMBL/GenBank/DDBJ whole genome shotgun (WGS) entry which is preliminary data.</text>
</comment>
<feature type="region of interest" description="Disordered" evidence="1">
    <location>
        <begin position="223"/>
        <end position="242"/>
    </location>
</feature>
<feature type="region of interest" description="Disordered" evidence="1">
    <location>
        <begin position="159"/>
        <end position="181"/>
    </location>
</feature>
<evidence type="ECO:0000256" key="1">
    <source>
        <dbReference type="SAM" id="MobiDB-lite"/>
    </source>
</evidence>
<name>A0AAE1GQT2_9NEOP</name>
<reference evidence="2" key="2">
    <citation type="journal article" date="2023" name="BMC Genomics">
        <title>Pest status, molecular evolution, and epigenetic factors derived from the genome assembly of Frankliniella fusca, a thysanopteran phytovirus vector.</title>
        <authorList>
            <person name="Catto M.A."/>
            <person name="Labadie P.E."/>
            <person name="Jacobson A.L."/>
            <person name="Kennedy G.G."/>
            <person name="Srinivasan R."/>
            <person name="Hunt B.G."/>
        </authorList>
    </citation>
    <scope>NUCLEOTIDE SEQUENCE</scope>
    <source>
        <strain evidence="2">PL_HMW_Pooled</strain>
    </source>
</reference>
<feature type="region of interest" description="Disordered" evidence="1">
    <location>
        <begin position="250"/>
        <end position="292"/>
    </location>
</feature>
<sequence length="328" mass="34977">MGSPETGVYLLPITVALPTIEQDVGDPDPDSGVGPSSTRAERRERFERAKTYFKKLEDPSIAASVSSPVQPHSVYSAATRSPGVLMCPTCLHRQAAKPLVCRSVAGSSTATPTRPRQRQRARLPNAYETLPLEVHSAPASDTDTACRRGLGRGVTRDRDGLAVVDGDRRRGSGGGGGGSERVAKVADRFHVKDVFQDVLGEGRTTSSLRGTPHRKAVLAALSSMDSPGEATSPYDSVADGDGTLLRKSFEDLDADADADEGEGPPSYSPPPPPGQVQGAGQALPALPRDYHKEYPYLSTTPITAYRPRSGESARLHLIPRKDLLDMDL</sequence>
<feature type="compositionally biased region" description="Acidic residues" evidence="1">
    <location>
        <begin position="251"/>
        <end position="262"/>
    </location>
</feature>
<dbReference type="EMBL" id="JAHWGI010000026">
    <property type="protein sequence ID" value="KAK3907900.1"/>
    <property type="molecule type" value="Genomic_DNA"/>
</dbReference>
<feature type="compositionally biased region" description="Low complexity" evidence="1">
    <location>
        <begin position="275"/>
        <end position="286"/>
    </location>
</feature>
<accession>A0AAE1GQT2</accession>